<feature type="region of interest" description="Disordered" evidence="1">
    <location>
        <begin position="41"/>
        <end position="64"/>
    </location>
</feature>
<organism evidence="2 3">
    <name type="scientific">Mya arenaria</name>
    <name type="common">Soft-shell clam</name>
    <dbReference type="NCBI Taxonomy" id="6604"/>
    <lineage>
        <taxon>Eukaryota</taxon>
        <taxon>Metazoa</taxon>
        <taxon>Spiralia</taxon>
        <taxon>Lophotrochozoa</taxon>
        <taxon>Mollusca</taxon>
        <taxon>Bivalvia</taxon>
        <taxon>Autobranchia</taxon>
        <taxon>Heteroconchia</taxon>
        <taxon>Euheterodonta</taxon>
        <taxon>Imparidentia</taxon>
        <taxon>Neoheterodontei</taxon>
        <taxon>Myida</taxon>
        <taxon>Myoidea</taxon>
        <taxon>Myidae</taxon>
        <taxon>Mya</taxon>
    </lineage>
</organism>
<evidence type="ECO:0000313" key="2">
    <source>
        <dbReference type="EMBL" id="WAR27455.1"/>
    </source>
</evidence>
<gene>
    <name evidence="2" type="ORF">MAR_013159</name>
</gene>
<name>A0ABY7FZ73_MYAAR</name>
<dbReference type="EMBL" id="CP111026">
    <property type="protein sequence ID" value="WAR27455.1"/>
    <property type="molecule type" value="Genomic_DNA"/>
</dbReference>
<protein>
    <submittedName>
        <fullName evidence="2">Uncharacterized protein</fullName>
    </submittedName>
</protein>
<feature type="compositionally biased region" description="Polar residues" evidence="1">
    <location>
        <begin position="53"/>
        <end position="64"/>
    </location>
</feature>
<accession>A0ABY7FZ73</accession>
<reference evidence="2" key="1">
    <citation type="submission" date="2022-11" db="EMBL/GenBank/DDBJ databases">
        <title>Centuries of genome instability and evolution in soft-shell clam transmissible cancer (bioRxiv).</title>
        <authorList>
            <person name="Hart S.F.M."/>
            <person name="Yonemitsu M.A."/>
            <person name="Giersch R.M."/>
            <person name="Beal B.F."/>
            <person name="Arriagada G."/>
            <person name="Davis B.W."/>
            <person name="Ostrander E.A."/>
            <person name="Goff S.P."/>
            <person name="Metzger M.J."/>
        </authorList>
    </citation>
    <scope>NUCLEOTIDE SEQUENCE</scope>
    <source>
        <strain evidence="2">MELC-2E11</strain>
        <tissue evidence="2">Siphon/mantle</tissue>
    </source>
</reference>
<proteinExistence type="predicted"/>
<sequence length="83" mass="9548">MRTRFPVLQNRLVDRAQPDGNLQPGAWREGRKLEDTIVVQGPNTASRDGRGSETYSSIGATPQQDQWTDRREWWLSTEHCAEH</sequence>
<dbReference type="Proteomes" id="UP001164746">
    <property type="component" value="Chromosome 15"/>
</dbReference>
<evidence type="ECO:0000313" key="3">
    <source>
        <dbReference type="Proteomes" id="UP001164746"/>
    </source>
</evidence>
<evidence type="ECO:0000256" key="1">
    <source>
        <dbReference type="SAM" id="MobiDB-lite"/>
    </source>
</evidence>
<keyword evidence="3" id="KW-1185">Reference proteome</keyword>